<dbReference type="PANTHER" id="PTHR31426">
    <property type="entry name" value="GROUP II INTRON SPLICING FACTOR CRS1-LIKE"/>
    <property type="match status" value="1"/>
</dbReference>
<dbReference type="GO" id="GO:0003723">
    <property type="term" value="F:RNA binding"/>
    <property type="evidence" value="ECO:0007669"/>
    <property type="project" value="UniProtKB-UniRule"/>
</dbReference>
<dbReference type="Proteomes" id="UP001154282">
    <property type="component" value="Unassembled WGS sequence"/>
</dbReference>
<dbReference type="InterPro" id="IPR035920">
    <property type="entry name" value="YhbY-like_sf"/>
</dbReference>
<feature type="compositionally biased region" description="Basic and acidic residues" evidence="3">
    <location>
        <begin position="29"/>
        <end position="38"/>
    </location>
</feature>
<dbReference type="InterPro" id="IPR001890">
    <property type="entry name" value="RNA-binding_CRM"/>
</dbReference>
<evidence type="ECO:0000256" key="2">
    <source>
        <dbReference type="PROSITE-ProRule" id="PRU00626"/>
    </source>
</evidence>
<accession>A0AAV0KVR3</accession>
<dbReference type="AlphaFoldDB" id="A0AAV0KVR3"/>
<dbReference type="PANTHER" id="PTHR31426:SF2">
    <property type="entry name" value="OS01G0958400 PROTEIN"/>
    <property type="match status" value="1"/>
</dbReference>
<dbReference type="EMBL" id="CAMGYJ010000005">
    <property type="protein sequence ID" value="CAI0425599.1"/>
    <property type="molecule type" value="Genomic_DNA"/>
</dbReference>
<keyword evidence="6" id="KW-1185">Reference proteome</keyword>
<feature type="region of interest" description="Disordered" evidence="3">
    <location>
        <begin position="29"/>
        <end position="84"/>
    </location>
</feature>
<name>A0AAV0KVR3_9ROSI</name>
<feature type="compositionally biased region" description="Basic and acidic residues" evidence="3">
    <location>
        <begin position="54"/>
        <end position="64"/>
    </location>
</feature>
<comment type="caution">
    <text evidence="5">The sequence shown here is derived from an EMBL/GenBank/DDBJ whole genome shotgun (WGS) entry which is preliminary data.</text>
</comment>
<keyword evidence="1 2" id="KW-0694">RNA-binding</keyword>
<dbReference type="Gene3D" id="3.30.110.60">
    <property type="entry name" value="YhbY-like"/>
    <property type="match status" value="1"/>
</dbReference>
<evidence type="ECO:0000259" key="4">
    <source>
        <dbReference type="PROSITE" id="PS51295"/>
    </source>
</evidence>
<proteinExistence type="predicted"/>
<sequence length="153" mass="17671">MSSYGTVKLVISDGKLKFETREVEIADQKKIAKEEGKAANRKHPRSLNVKRDRKRDLLMQKRESSTSLSGYEVPKAQGPEVRPHKLTGEERFFLKKVAQKKSNYVPIARRGVFGGVILNMHMHWKKHETVKVICKPCKPGQDRFMSLLRRLQD</sequence>
<feature type="domain" description="CRM" evidence="4">
    <location>
        <begin position="84"/>
        <end position="153"/>
    </location>
</feature>
<dbReference type="Pfam" id="PF01985">
    <property type="entry name" value="CRS1_YhbY"/>
    <property type="match status" value="1"/>
</dbReference>
<protein>
    <recommendedName>
        <fullName evidence="4">CRM domain-containing protein</fullName>
    </recommendedName>
</protein>
<organism evidence="5 6">
    <name type="scientific">Linum tenue</name>
    <dbReference type="NCBI Taxonomy" id="586396"/>
    <lineage>
        <taxon>Eukaryota</taxon>
        <taxon>Viridiplantae</taxon>
        <taxon>Streptophyta</taxon>
        <taxon>Embryophyta</taxon>
        <taxon>Tracheophyta</taxon>
        <taxon>Spermatophyta</taxon>
        <taxon>Magnoliopsida</taxon>
        <taxon>eudicotyledons</taxon>
        <taxon>Gunneridae</taxon>
        <taxon>Pentapetalae</taxon>
        <taxon>rosids</taxon>
        <taxon>fabids</taxon>
        <taxon>Malpighiales</taxon>
        <taxon>Linaceae</taxon>
        <taxon>Linum</taxon>
    </lineage>
</organism>
<dbReference type="SUPFAM" id="SSF75471">
    <property type="entry name" value="YhbY-like"/>
    <property type="match status" value="1"/>
</dbReference>
<evidence type="ECO:0000256" key="3">
    <source>
        <dbReference type="SAM" id="MobiDB-lite"/>
    </source>
</evidence>
<dbReference type="InterPro" id="IPR040286">
    <property type="entry name" value="At3g25440-like"/>
</dbReference>
<evidence type="ECO:0000313" key="6">
    <source>
        <dbReference type="Proteomes" id="UP001154282"/>
    </source>
</evidence>
<evidence type="ECO:0000313" key="5">
    <source>
        <dbReference type="EMBL" id="CAI0425599.1"/>
    </source>
</evidence>
<dbReference type="SMART" id="SM01103">
    <property type="entry name" value="CRS1_YhbY"/>
    <property type="match status" value="1"/>
</dbReference>
<dbReference type="PROSITE" id="PS51295">
    <property type="entry name" value="CRM"/>
    <property type="match status" value="1"/>
</dbReference>
<gene>
    <name evidence="5" type="ORF">LITE_LOCUS20469</name>
</gene>
<evidence type="ECO:0000256" key="1">
    <source>
        <dbReference type="ARBA" id="ARBA00022884"/>
    </source>
</evidence>
<reference evidence="5" key="1">
    <citation type="submission" date="2022-08" db="EMBL/GenBank/DDBJ databases">
        <authorList>
            <person name="Gutierrez-Valencia J."/>
        </authorList>
    </citation>
    <scope>NUCLEOTIDE SEQUENCE</scope>
</reference>